<keyword evidence="4" id="KW-0812">Transmembrane</keyword>
<feature type="transmembrane region" description="Helical" evidence="4">
    <location>
        <begin position="21"/>
        <end position="44"/>
    </location>
</feature>
<keyword evidence="7" id="KW-1185">Reference proteome</keyword>
<dbReference type="InterPro" id="IPR051455">
    <property type="entry name" value="Bact_solute-bind_prot3"/>
</dbReference>
<protein>
    <submittedName>
        <fullName evidence="6">ABC transporter glutamine-binding protein GlnH</fullName>
    </submittedName>
</protein>
<evidence type="ECO:0000256" key="1">
    <source>
        <dbReference type="ARBA" id="ARBA00010333"/>
    </source>
</evidence>
<keyword evidence="3" id="KW-0732">Signal</keyword>
<sequence length="338" mass="35790">MGRPGDGDMTTRARGLRNLRAALAPVAAGVCVMAATAAVLIPVLGGGDGPAPRPAPYGTHSARADAAAADCTPANAAASLRPSPEGGPAVDRIKARGRLIVGVDQNTYRWGYRNPATGDLEGFDITLARAIAEDILGPDPKITFRAIPTSQRIPALQKRTVDLVVRTMTINCARKRQVAFSTAYFQGGQQVLAPINARITGFDDSLKGKRVCTAAGSTGETRLAEERHGARVVTVPNQLDCLVRLQLGEADAVVTDNALAAAQAAQDPTVQLKGKPFTDEPYGVAVNRADTDLVRRVNQVLENYREGGGGSRWMAAYRQWLQADLPGISKAPEPQYSD</sequence>
<dbReference type="CDD" id="cd13690">
    <property type="entry name" value="PBP2_GluB"/>
    <property type="match status" value="1"/>
</dbReference>
<dbReference type="Pfam" id="PF00497">
    <property type="entry name" value="SBP_bac_3"/>
    <property type="match status" value="1"/>
</dbReference>
<dbReference type="EMBL" id="CP094298">
    <property type="protein sequence ID" value="UNZ05755.1"/>
    <property type="molecule type" value="Genomic_DNA"/>
</dbReference>
<dbReference type="PANTHER" id="PTHR30085:SF6">
    <property type="entry name" value="ABC TRANSPORTER GLUTAMINE-BINDING PROTEIN GLNH"/>
    <property type="match status" value="1"/>
</dbReference>
<comment type="similarity">
    <text evidence="1">Belongs to the bacterial solute-binding protein 3 family.</text>
</comment>
<feature type="domain" description="Solute-binding protein family 3/N-terminal" evidence="5">
    <location>
        <begin position="98"/>
        <end position="324"/>
    </location>
</feature>
<keyword evidence="2" id="KW-0813">Transport</keyword>
<evidence type="ECO:0000313" key="7">
    <source>
        <dbReference type="Proteomes" id="UP000829494"/>
    </source>
</evidence>
<evidence type="ECO:0000259" key="5">
    <source>
        <dbReference type="SMART" id="SM00062"/>
    </source>
</evidence>
<dbReference type="Proteomes" id="UP000829494">
    <property type="component" value="Chromosome"/>
</dbReference>
<keyword evidence="4" id="KW-0472">Membrane</keyword>
<dbReference type="PANTHER" id="PTHR30085">
    <property type="entry name" value="AMINO ACID ABC TRANSPORTER PERMEASE"/>
    <property type="match status" value="1"/>
</dbReference>
<dbReference type="SUPFAM" id="SSF53850">
    <property type="entry name" value="Periplasmic binding protein-like II"/>
    <property type="match status" value="1"/>
</dbReference>
<dbReference type="SMART" id="SM00062">
    <property type="entry name" value="PBPb"/>
    <property type="match status" value="1"/>
</dbReference>
<evidence type="ECO:0000313" key="6">
    <source>
        <dbReference type="EMBL" id="UNZ05755.1"/>
    </source>
</evidence>
<name>A0ABY3Z722_STRRM</name>
<reference evidence="6 7" key="1">
    <citation type="submission" date="2022-03" db="EMBL/GenBank/DDBJ databases">
        <title>Complete genome of Streptomyces rimosus ssp. rimosus R7 (=ATCC 10970).</title>
        <authorList>
            <person name="Beganovic S."/>
            <person name="Ruckert C."/>
            <person name="Busche T."/>
            <person name="Kalinowski J."/>
            <person name="Wittmann C."/>
        </authorList>
    </citation>
    <scope>NUCLEOTIDE SEQUENCE [LARGE SCALE GENOMIC DNA]</scope>
    <source>
        <strain evidence="6 7">R7</strain>
    </source>
</reference>
<organism evidence="6 7">
    <name type="scientific">Streptomyces rimosus subsp. rimosus</name>
    <dbReference type="NCBI Taxonomy" id="132474"/>
    <lineage>
        <taxon>Bacteria</taxon>
        <taxon>Bacillati</taxon>
        <taxon>Actinomycetota</taxon>
        <taxon>Actinomycetes</taxon>
        <taxon>Kitasatosporales</taxon>
        <taxon>Streptomycetaceae</taxon>
        <taxon>Streptomyces</taxon>
    </lineage>
</organism>
<dbReference type="InterPro" id="IPR001638">
    <property type="entry name" value="Solute-binding_3/MltF_N"/>
</dbReference>
<keyword evidence="4" id="KW-1133">Transmembrane helix</keyword>
<proteinExistence type="inferred from homology"/>
<evidence type="ECO:0000256" key="4">
    <source>
        <dbReference type="SAM" id="Phobius"/>
    </source>
</evidence>
<dbReference type="Gene3D" id="3.40.190.10">
    <property type="entry name" value="Periplasmic binding protein-like II"/>
    <property type="match status" value="2"/>
</dbReference>
<evidence type="ECO:0000256" key="3">
    <source>
        <dbReference type="ARBA" id="ARBA00022729"/>
    </source>
</evidence>
<accession>A0ABY3Z722</accession>
<gene>
    <name evidence="6" type="primary">glnH5</name>
    <name evidence="6" type="ORF">SRIMR7_26740</name>
</gene>
<evidence type="ECO:0000256" key="2">
    <source>
        <dbReference type="ARBA" id="ARBA00022448"/>
    </source>
</evidence>